<dbReference type="AlphaFoldDB" id="A0A0A0D531"/>
<proteinExistence type="predicted"/>
<protein>
    <recommendedName>
        <fullName evidence="1">DUF4440 domain-containing protein</fullName>
    </recommendedName>
</protein>
<evidence type="ECO:0000313" key="3">
    <source>
        <dbReference type="Proteomes" id="UP000029995"/>
    </source>
</evidence>
<dbReference type="EMBL" id="JANX01000210">
    <property type="protein sequence ID" value="KGM33214.1"/>
    <property type="molecule type" value="Genomic_DNA"/>
</dbReference>
<dbReference type="Gene3D" id="3.10.450.50">
    <property type="match status" value="1"/>
</dbReference>
<dbReference type="InterPro" id="IPR027843">
    <property type="entry name" value="DUF4440"/>
</dbReference>
<dbReference type="InterPro" id="IPR032710">
    <property type="entry name" value="NTF2-like_dom_sf"/>
</dbReference>
<reference evidence="2 3" key="1">
    <citation type="submission" date="2014-01" db="EMBL/GenBank/DDBJ databases">
        <title>Genome sequence determination for a cystic fibrosis isolate, Inquilinus limosus.</title>
        <authorList>
            <person name="Pino M."/>
            <person name="Di Conza J."/>
            <person name="Gutkind G."/>
        </authorList>
    </citation>
    <scope>NUCLEOTIDE SEQUENCE [LARGE SCALE GENOMIC DNA]</scope>
    <source>
        <strain evidence="2 3">MP06</strain>
    </source>
</reference>
<evidence type="ECO:0000313" key="2">
    <source>
        <dbReference type="EMBL" id="KGM33214.1"/>
    </source>
</evidence>
<feature type="domain" description="DUF4440" evidence="1">
    <location>
        <begin position="6"/>
        <end position="108"/>
    </location>
</feature>
<comment type="caution">
    <text evidence="2">The sequence shown here is derived from an EMBL/GenBank/DDBJ whole genome shotgun (WGS) entry which is preliminary data.</text>
</comment>
<organism evidence="2 3">
    <name type="scientific">Inquilinus limosus MP06</name>
    <dbReference type="NCBI Taxonomy" id="1398085"/>
    <lineage>
        <taxon>Bacteria</taxon>
        <taxon>Pseudomonadati</taxon>
        <taxon>Pseudomonadota</taxon>
        <taxon>Alphaproteobacteria</taxon>
        <taxon>Rhodospirillales</taxon>
        <taxon>Rhodospirillaceae</taxon>
        <taxon>Inquilinus</taxon>
    </lineage>
</organism>
<dbReference type="Pfam" id="PF14534">
    <property type="entry name" value="DUF4440"/>
    <property type="match status" value="1"/>
</dbReference>
<dbReference type="Proteomes" id="UP000029995">
    <property type="component" value="Unassembled WGS sequence"/>
</dbReference>
<evidence type="ECO:0000259" key="1">
    <source>
        <dbReference type="Pfam" id="PF14534"/>
    </source>
</evidence>
<name>A0A0A0D531_9PROT</name>
<gene>
    <name evidence="2" type="ORF">P409_17030</name>
</gene>
<accession>A0A0A0D531</accession>
<sequence>MTADTLWQDWARAEGRADTEALDRLLTPEFRGVGPVGFVLDKAKWLQRFADGLVHESIALEEVETRAQDGAAVAIGVLTQAGRYRDHRTDGRFRVTLIARRLAEGWKLDGLHLSPIRQPG</sequence>
<dbReference type="RefSeq" id="WP_034839885.1">
    <property type="nucleotide sequence ID" value="NZ_JANX01000210.1"/>
</dbReference>
<dbReference type="OrthoDB" id="5956292at2"/>
<dbReference type="SUPFAM" id="SSF54427">
    <property type="entry name" value="NTF2-like"/>
    <property type="match status" value="1"/>
</dbReference>